<keyword evidence="3" id="KW-0479">Metal-binding</keyword>
<dbReference type="InterPro" id="IPR039121">
    <property type="entry name" value="NUDT19"/>
</dbReference>
<evidence type="ECO:0008006" key="10">
    <source>
        <dbReference type="Google" id="ProtNLM"/>
    </source>
</evidence>
<evidence type="ECO:0000313" key="9">
    <source>
        <dbReference type="Proteomes" id="UP000674143"/>
    </source>
</evidence>
<reference evidence="8 9" key="1">
    <citation type="submission" date="2021-02" db="EMBL/GenBank/DDBJ databases">
        <title>Leishmania (Mundinia) orientalis Genome sequencing and assembly.</title>
        <authorList>
            <person name="Almutairi H."/>
            <person name="Gatherer D."/>
        </authorList>
    </citation>
    <scope>NUCLEOTIDE SEQUENCE [LARGE SCALE GENOMIC DNA]</scope>
    <source>
        <strain evidence="8">LSCM4</strain>
    </source>
</reference>
<evidence type="ECO:0000256" key="1">
    <source>
        <dbReference type="ARBA" id="ARBA00001936"/>
    </source>
</evidence>
<evidence type="ECO:0000313" key="8">
    <source>
        <dbReference type="EMBL" id="KAG5480350.1"/>
    </source>
</evidence>
<keyword evidence="9" id="KW-1185">Reference proteome</keyword>
<dbReference type="PANTHER" id="PTHR12318:SF0">
    <property type="entry name" value="ACYL-COENZYME A DIPHOSPHATASE NUDT19"/>
    <property type="match status" value="1"/>
</dbReference>
<protein>
    <recommendedName>
        <fullName evidence="10">Nudix hydrolase domain-containing protein</fullName>
    </recommendedName>
</protein>
<dbReference type="GO" id="GO:0046872">
    <property type="term" value="F:metal ion binding"/>
    <property type="evidence" value="ECO:0007669"/>
    <property type="project" value="UniProtKB-KW"/>
</dbReference>
<dbReference type="Gene3D" id="3.90.79.10">
    <property type="entry name" value="Nucleoside Triphosphate Pyrophosphohydrolase"/>
    <property type="match status" value="1"/>
</dbReference>
<evidence type="ECO:0000256" key="5">
    <source>
        <dbReference type="ARBA" id="ARBA00022842"/>
    </source>
</evidence>
<keyword evidence="4" id="KW-0378">Hydrolase</keyword>
<dbReference type="KEGG" id="loi:92361975"/>
<proteinExistence type="predicted"/>
<dbReference type="InterPro" id="IPR015797">
    <property type="entry name" value="NUDIX_hydrolase-like_dom_sf"/>
</dbReference>
<evidence type="ECO:0000256" key="2">
    <source>
        <dbReference type="ARBA" id="ARBA00001946"/>
    </source>
</evidence>
<organism evidence="8 9">
    <name type="scientific">Leishmania orientalis</name>
    <dbReference type="NCBI Taxonomy" id="2249476"/>
    <lineage>
        <taxon>Eukaryota</taxon>
        <taxon>Discoba</taxon>
        <taxon>Euglenozoa</taxon>
        <taxon>Kinetoplastea</taxon>
        <taxon>Metakinetoplastina</taxon>
        <taxon>Trypanosomatida</taxon>
        <taxon>Trypanosomatidae</taxon>
        <taxon>Leishmaniinae</taxon>
        <taxon>Leishmania</taxon>
    </lineage>
</organism>
<keyword evidence="5" id="KW-0460">Magnesium</keyword>
<evidence type="ECO:0000256" key="7">
    <source>
        <dbReference type="SAM" id="SignalP"/>
    </source>
</evidence>
<dbReference type="AlphaFoldDB" id="A0A836KRS9"/>
<dbReference type="GO" id="GO:0005739">
    <property type="term" value="C:mitochondrion"/>
    <property type="evidence" value="ECO:0007669"/>
    <property type="project" value="TreeGrafter"/>
</dbReference>
<feature type="chain" id="PRO_5032778407" description="Nudix hydrolase domain-containing protein" evidence="7">
    <location>
        <begin position="29"/>
        <end position="413"/>
    </location>
</feature>
<feature type="signal peptide" evidence="7">
    <location>
        <begin position="1"/>
        <end position="28"/>
    </location>
</feature>
<dbReference type="SUPFAM" id="SSF55811">
    <property type="entry name" value="Nudix"/>
    <property type="match status" value="1"/>
</dbReference>
<dbReference type="PANTHER" id="PTHR12318">
    <property type="entry name" value="TESTOSTERONE-REGULATED PROTEIN RP2"/>
    <property type="match status" value="1"/>
</dbReference>
<accession>A0A836KRS9</accession>
<dbReference type="EMBL" id="JAFHLR010000020">
    <property type="protein sequence ID" value="KAG5480350.1"/>
    <property type="molecule type" value="Genomic_DNA"/>
</dbReference>
<keyword evidence="7" id="KW-0732">Signal</keyword>
<dbReference type="GeneID" id="92361975"/>
<gene>
    <name evidence="8" type="ORF">LSCM4_06116</name>
</gene>
<sequence length="413" mass="45030">MSANLKAAVPRLAGTILLLARCPQRAMSKQPPTTGDTASRGNDIHVLMMKRHGRARFMPSVYVFPGGGVEGTDYATAKRYLAEHYNLQLRDAEDNNKASQRFLESDAQSTAEEAEVEAWACRVAALRELTEEAACVFRRDGCICSEAQWMKWQMSRKDVGAAGGTPTATTSFLPATPPPVYDLSAVSSLRPVARWVSPRQLKYRYDTYFYAALVNAALVSAEAHEAEPASCSLRAFNDGAASACEGIRRISPQELPLLQQASEVSELLWANPLDALRRHEDPSDTFSLAPPTYLMLHALSLQPSFASIAAAWAANPPSSPDAEAQPLGKLPYSSVLPCVEPLSTMAEDRQCTIDFVLPSRYFHEAGWSVADGEYIFPGDNVAGRRHLIRMFVGKAGATKSDGATTGNAQRFFH</sequence>
<evidence type="ECO:0000256" key="3">
    <source>
        <dbReference type="ARBA" id="ARBA00022723"/>
    </source>
</evidence>
<comment type="cofactor">
    <cofactor evidence="1">
        <name>Mn(2+)</name>
        <dbReference type="ChEBI" id="CHEBI:29035"/>
    </cofactor>
</comment>
<comment type="caution">
    <text evidence="8">The sequence shown here is derived from an EMBL/GenBank/DDBJ whole genome shotgun (WGS) entry which is preliminary data.</text>
</comment>
<dbReference type="Proteomes" id="UP000674143">
    <property type="component" value="Chromosome 20"/>
</dbReference>
<evidence type="ECO:0000256" key="6">
    <source>
        <dbReference type="ARBA" id="ARBA00023211"/>
    </source>
</evidence>
<comment type="cofactor">
    <cofactor evidence="2">
        <name>Mg(2+)</name>
        <dbReference type="ChEBI" id="CHEBI:18420"/>
    </cofactor>
</comment>
<dbReference type="GO" id="GO:0016818">
    <property type="term" value="F:hydrolase activity, acting on acid anhydrides, in phosphorus-containing anhydrides"/>
    <property type="evidence" value="ECO:0007669"/>
    <property type="project" value="InterPro"/>
</dbReference>
<dbReference type="RefSeq" id="XP_067063681.1">
    <property type="nucleotide sequence ID" value="XM_067208041.1"/>
</dbReference>
<evidence type="ECO:0000256" key="4">
    <source>
        <dbReference type="ARBA" id="ARBA00022801"/>
    </source>
</evidence>
<keyword evidence="6" id="KW-0464">Manganese</keyword>
<name>A0A836KRS9_9TRYP</name>